<dbReference type="PRINTS" id="PR00326">
    <property type="entry name" value="GTP1OBG"/>
</dbReference>
<dbReference type="Proteomes" id="UP000187209">
    <property type="component" value="Unassembled WGS sequence"/>
</dbReference>
<dbReference type="CDD" id="cd04178">
    <property type="entry name" value="Nucleostemin_like"/>
    <property type="match status" value="1"/>
</dbReference>
<keyword evidence="4" id="KW-0342">GTP-binding</keyword>
<comment type="caution">
    <text evidence="8">The sequence shown here is derived from an EMBL/GenBank/DDBJ whole genome shotgun (WGS) entry which is preliminary data.</text>
</comment>
<dbReference type="PANTHER" id="PTHR11089">
    <property type="entry name" value="GTP-BINDING PROTEIN-RELATED"/>
    <property type="match status" value="1"/>
</dbReference>
<dbReference type="InterPro" id="IPR030378">
    <property type="entry name" value="G_CP_dom"/>
</dbReference>
<evidence type="ECO:0000256" key="3">
    <source>
        <dbReference type="ARBA" id="ARBA00023054"/>
    </source>
</evidence>
<dbReference type="SUPFAM" id="SSF52540">
    <property type="entry name" value="P-loop containing nucleoside triphosphate hydrolases"/>
    <property type="match status" value="1"/>
</dbReference>
<dbReference type="Pfam" id="PF08701">
    <property type="entry name" value="GN3L_Grn1"/>
    <property type="match status" value="1"/>
</dbReference>
<dbReference type="FunFam" id="1.10.1580.10:FF:000002">
    <property type="entry name" value="Guanine nucleotide-binding protein-like 3 (nucleolar)-like"/>
    <property type="match status" value="1"/>
</dbReference>
<feature type="domain" description="CP-type G" evidence="7">
    <location>
        <begin position="106"/>
        <end position="297"/>
    </location>
</feature>
<proteinExistence type="predicted"/>
<feature type="compositionally biased region" description="Basic residues" evidence="6">
    <location>
        <begin position="1"/>
        <end position="31"/>
    </location>
</feature>
<dbReference type="PANTHER" id="PTHR11089:SF30">
    <property type="entry name" value="GUANINE NUCLEOTIDE-BINDING PROTEIN-LIKE 3 HOMOLOG"/>
    <property type="match status" value="1"/>
</dbReference>
<keyword evidence="3" id="KW-0175">Coiled coil</keyword>
<dbReference type="AlphaFoldDB" id="A0A1R2CQ81"/>
<accession>A0A1R2CQ81</accession>
<dbReference type="GO" id="GO:0005525">
    <property type="term" value="F:GTP binding"/>
    <property type="evidence" value="ECO:0007669"/>
    <property type="project" value="UniProtKB-KW"/>
</dbReference>
<reference evidence="8 9" key="1">
    <citation type="submission" date="2016-11" db="EMBL/GenBank/DDBJ databases">
        <title>The macronuclear genome of Stentor coeruleus: a giant cell with tiny introns.</title>
        <authorList>
            <person name="Slabodnick M."/>
            <person name="Ruby J.G."/>
            <person name="Reiff S.B."/>
            <person name="Swart E.C."/>
            <person name="Gosai S."/>
            <person name="Prabakaran S."/>
            <person name="Witkowska E."/>
            <person name="Larue G.E."/>
            <person name="Fisher S."/>
            <person name="Freeman R.M."/>
            <person name="Gunawardena J."/>
            <person name="Chu W."/>
            <person name="Stover N.A."/>
            <person name="Gregory B.D."/>
            <person name="Nowacki M."/>
            <person name="Derisi J."/>
            <person name="Roy S.W."/>
            <person name="Marshall W.F."/>
            <person name="Sood P."/>
        </authorList>
    </citation>
    <scope>NUCLEOTIDE SEQUENCE [LARGE SCALE GENOMIC DNA]</scope>
    <source>
        <strain evidence="8">WM001</strain>
    </source>
</reference>
<dbReference type="EMBL" id="MPUH01000087">
    <property type="protein sequence ID" value="OMJ91168.1"/>
    <property type="molecule type" value="Genomic_DNA"/>
</dbReference>
<evidence type="ECO:0000256" key="2">
    <source>
        <dbReference type="ARBA" id="ARBA00022741"/>
    </source>
</evidence>
<evidence type="ECO:0000256" key="6">
    <source>
        <dbReference type="SAM" id="MobiDB-lite"/>
    </source>
</evidence>
<dbReference type="PROSITE" id="PS51721">
    <property type="entry name" value="G_CP"/>
    <property type="match status" value="1"/>
</dbReference>
<dbReference type="Gene3D" id="1.10.1580.10">
    <property type="match status" value="1"/>
</dbReference>
<dbReference type="InterPro" id="IPR027417">
    <property type="entry name" value="P-loop_NTPase"/>
</dbReference>
<feature type="region of interest" description="Disordered" evidence="6">
    <location>
        <begin position="1"/>
        <end position="42"/>
    </location>
</feature>
<dbReference type="InterPro" id="IPR023179">
    <property type="entry name" value="GTP-bd_ortho_bundle_sf"/>
</dbReference>
<comment type="subcellular location">
    <subcellularLocation>
        <location evidence="1">Nucleus</location>
        <location evidence="1">Nucleolus</location>
    </subcellularLocation>
</comment>
<dbReference type="Gene3D" id="3.40.50.300">
    <property type="entry name" value="P-loop containing nucleotide triphosphate hydrolases"/>
    <property type="match status" value="1"/>
</dbReference>
<dbReference type="InterPro" id="IPR050755">
    <property type="entry name" value="TRAFAC_YlqF/YawG_RiboMat"/>
</dbReference>
<evidence type="ECO:0000256" key="1">
    <source>
        <dbReference type="ARBA" id="ARBA00004604"/>
    </source>
</evidence>
<evidence type="ECO:0000313" key="8">
    <source>
        <dbReference type="EMBL" id="OMJ91168.1"/>
    </source>
</evidence>
<keyword evidence="5" id="KW-0539">Nucleus</keyword>
<keyword evidence="2" id="KW-0547">Nucleotide-binding</keyword>
<sequence>MKDHKGHKGHTKDQKKHKRSSKKDFHVKKTLKKDPGLPNLTSIKNDMVSELCRKKPTNDRKSQIQKLLKKNPKSFEEYISHATSANLSYNAPSSISSNNYMDSSRKSYFKELLKVIESADIILEVLDARDPQGYRCQEIENKVLSYGNKRLIVVLNKIDLIPGNIATAWYNLITANFPCVLFRSNTQEQNNHLSSASFYKTSMGTSFSQSMLDGNKALGIEALMGIIKNYMRSGDIKKAVTVGVVGYPNVGKSSVINSLRRSKAVGVSSTPGFTKCIQEVEIESNIKILDCPGIVFDTSFDPDMVLRNVVKIDMVDDFLRPVQRILEKVSRQKMLEIYGIEEFSDVSNFLGNLARKRGKLKKGGIADLDAAGKIVLNDWVAGKIEYYVPPPDMMTE</sequence>
<dbReference type="GO" id="GO:0005730">
    <property type="term" value="C:nucleolus"/>
    <property type="evidence" value="ECO:0007669"/>
    <property type="project" value="UniProtKB-SubCell"/>
</dbReference>
<protein>
    <recommendedName>
        <fullName evidence="7">CP-type G domain-containing protein</fullName>
    </recommendedName>
</protein>
<evidence type="ECO:0000256" key="5">
    <source>
        <dbReference type="ARBA" id="ARBA00023242"/>
    </source>
</evidence>
<dbReference type="OrthoDB" id="10266128at2759"/>
<keyword evidence="9" id="KW-1185">Reference proteome</keyword>
<gene>
    <name evidence="8" type="ORF">SteCoe_6336</name>
</gene>
<name>A0A1R2CQ81_9CILI</name>
<evidence type="ECO:0000259" key="7">
    <source>
        <dbReference type="PROSITE" id="PS51721"/>
    </source>
</evidence>
<dbReference type="InterPro" id="IPR006073">
    <property type="entry name" value="GTP-bd"/>
</dbReference>
<dbReference type="GO" id="GO:0050793">
    <property type="term" value="P:regulation of developmental process"/>
    <property type="evidence" value="ECO:0007669"/>
    <property type="project" value="UniProtKB-ARBA"/>
</dbReference>
<organism evidence="8 9">
    <name type="scientific">Stentor coeruleus</name>
    <dbReference type="NCBI Taxonomy" id="5963"/>
    <lineage>
        <taxon>Eukaryota</taxon>
        <taxon>Sar</taxon>
        <taxon>Alveolata</taxon>
        <taxon>Ciliophora</taxon>
        <taxon>Postciliodesmatophora</taxon>
        <taxon>Heterotrichea</taxon>
        <taxon>Heterotrichida</taxon>
        <taxon>Stentoridae</taxon>
        <taxon>Stentor</taxon>
    </lineage>
</organism>
<evidence type="ECO:0000313" key="9">
    <source>
        <dbReference type="Proteomes" id="UP000187209"/>
    </source>
</evidence>
<dbReference type="InterPro" id="IPR014813">
    <property type="entry name" value="Gnl3_N_dom"/>
</dbReference>
<dbReference type="GO" id="GO:0051239">
    <property type="term" value="P:regulation of multicellular organismal process"/>
    <property type="evidence" value="ECO:0007669"/>
    <property type="project" value="UniProtKB-ARBA"/>
</dbReference>
<dbReference type="FunFam" id="3.40.50.300:FF:000571">
    <property type="entry name" value="Guanine nucleotide-binding protein-like NSN1"/>
    <property type="match status" value="1"/>
</dbReference>
<dbReference type="Pfam" id="PF01926">
    <property type="entry name" value="MMR_HSR1"/>
    <property type="match status" value="1"/>
</dbReference>
<evidence type="ECO:0000256" key="4">
    <source>
        <dbReference type="ARBA" id="ARBA00023134"/>
    </source>
</evidence>